<feature type="transmembrane region" description="Helical" evidence="6">
    <location>
        <begin position="241"/>
        <end position="262"/>
    </location>
</feature>
<sequence>MAIPEVLNVIIGFLVSLTASIMNALGLNLLQLDHVKNSSKPLRDQVNECARPLWHFGLYIYIVSQVVGSTIALNFLKAQWVAPLGSISLIFNFIFARAFIGTEITRKDVLGTLVIIVSVVWIVGFGGFGKSNEQLTITQLKSLMIRPVFIAYFSVLNILTFSLFTVTIYSFWILSDENRKSKNVYLKYVKTDKLKKYVGVSMAAVGGLLASQSLLLAKSGVILIVTSFTEHHSQFTDKTSWFIVSTLAIISVLQIYCLNVGLKISDSVLVVPIFFGFYTALGLINSIIYYDELNAYPYWVLILVALGISTLVYGVLLLSESKEENGDDYDDDDEFEVQIKYDDDDDDDDDEKVEWEFEDEGRGDEGKGGRRRKNKKKDEKIDDWHAISFKSPPIKPTTSSTTTDTTTDTTGIKFGQAFNDVKNSITQAFGEGFSKLRNITSSSSSSTTTTPGTTNILKSSVMDDSNEENLENLELQMEDKDEKIDDWHAISFKSPPIKPTTSSTTTDTTTDTTGIKFGQAFNDVKNSITQAFGEGFSKLRNITSSSSSSTTTTPGTTNILKSSVMDDSNEENLENLELQMEDVSEIIHRK</sequence>
<feature type="transmembrane region" description="Helical" evidence="6">
    <location>
        <begin position="53"/>
        <end position="74"/>
    </location>
</feature>
<protein>
    <submittedName>
        <fullName evidence="7">Uncharacterized protein</fullName>
    </submittedName>
</protein>
<evidence type="ECO:0000313" key="8">
    <source>
        <dbReference type="Proteomes" id="UP000266861"/>
    </source>
</evidence>
<gene>
    <name evidence="7" type="ORF">Glove_712g16</name>
</gene>
<feature type="compositionally biased region" description="Low complexity" evidence="5">
    <location>
        <begin position="397"/>
        <end position="408"/>
    </location>
</feature>
<dbReference type="Proteomes" id="UP000266861">
    <property type="component" value="Unassembled WGS sequence"/>
</dbReference>
<keyword evidence="4 6" id="KW-0472">Membrane</keyword>
<dbReference type="GO" id="GO:0016020">
    <property type="term" value="C:membrane"/>
    <property type="evidence" value="ECO:0007669"/>
    <property type="project" value="UniProtKB-SubCell"/>
</dbReference>
<evidence type="ECO:0000256" key="3">
    <source>
        <dbReference type="ARBA" id="ARBA00022989"/>
    </source>
</evidence>
<name>A0A397G9A9_9GLOM</name>
<feature type="transmembrane region" description="Helical" evidence="6">
    <location>
        <begin position="196"/>
        <end position="229"/>
    </location>
</feature>
<evidence type="ECO:0000313" key="7">
    <source>
        <dbReference type="EMBL" id="RHZ44680.1"/>
    </source>
</evidence>
<feature type="transmembrane region" description="Helical" evidence="6">
    <location>
        <begin position="296"/>
        <end position="318"/>
    </location>
</feature>
<feature type="compositionally biased region" description="Low complexity" evidence="5">
    <location>
        <begin position="500"/>
        <end position="513"/>
    </location>
</feature>
<feature type="region of interest" description="Disordered" evidence="5">
    <location>
        <begin position="541"/>
        <end position="568"/>
    </location>
</feature>
<feature type="transmembrane region" description="Helical" evidence="6">
    <location>
        <begin position="269"/>
        <end position="290"/>
    </location>
</feature>
<comment type="caution">
    <text evidence="7">The sequence shown here is derived from an EMBL/GenBank/DDBJ whole genome shotgun (WGS) entry which is preliminary data.</text>
</comment>
<evidence type="ECO:0000256" key="2">
    <source>
        <dbReference type="ARBA" id="ARBA00022692"/>
    </source>
</evidence>
<feature type="transmembrane region" description="Helical" evidence="6">
    <location>
        <begin position="80"/>
        <end position="100"/>
    </location>
</feature>
<evidence type="ECO:0000256" key="5">
    <source>
        <dbReference type="SAM" id="MobiDB-lite"/>
    </source>
</evidence>
<feature type="transmembrane region" description="Helical" evidence="6">
    <location>
        <begin position="149"/>
        <end position="175"/>
    </location>
</feature>
<feature type="region of interest" description="Disordered" evidence="5">
    <location>
        <begin position="490"/>
        <end position="513"/>
    </location>
</feature>
<feature type="compositionally biased region" description="Low complexity" evidence="5">
    <location>
        <begin position="543"/>
        <end position="557"/>
    </location>
</feature>
<dbReference type="PANTHER" id="PTHR12570:SF82">
    <property type="entry name" value="NIPA-LIKE PROTEIN 3"/>
    <property type="match status" value="1"/>
</dbReference>
<feature type="compositionally biased region" description="Basic and acidic residues" evidence="5">
    <location>
        <begin position="376"/>
        <end position="385"/>
    </location>
</feature>
<organism evidence="7 8">
    <name type="scientific">Diversispora epigaea</name>
    <dbReference type="NCBI Taxonomy" id="1348612"/>
    <lineage>
        <taxon>Eukaryota</taxon>
        <taxon>Fungi</taxon>
        <taxon>Fungi incertae sedis</taxon>
        <taxon>Mucoromycota</taxon>
        <taxon>Glomeromycotina</taxon>
        <taxon>Glomeromycetes</taxon>
        <taxon>Diversisporales</taxon>
        <taxon>Diversisporaceae</taxon>
        <taxon>Diversispora</taxon>
    </lineage>
</organism>
<feature type="transmembrane region" description="Helical" evidence="6">
    <location>
        <begin position="6"/>
        <end position="32"/>
    </location>
</feature>
<keyword evidence="2 6" id="KW-0812">Transmembrane</keyword>
<evidence type="ECO:0000256" key="6">
    <source>
        <dbReference type="SAM" id="Phobius"/>
    </source>
</evidence>
<reference evidence="7 8" key="1">
    <citation type="submission" date="2018-08" db="EMBL/GenBank/DDBJ databases">
        <title>Genome and evolution of the arbuscular mycorrhizal fungus Diversispora epigaea (formerly Glomus versiforme) and its bacterial endosymbionts.</title>
        <authorList>
            <person name="Sun X."/>
            <person name="Fei Z."/>
            <person name="Harrison M."/>
        </authorList>
    </citation>
    <scope>NUCLEOTIDE SEQUENCE [LARGE SCALE GENOMIC DNA]</scope>
    <source>
        <strain evidence="7 8">IT104</strain>
    </source>
</reference>
<dbReference type="SUPFAM" id="SSF103481">
    <property type="entry name" value="Multidrug resistance efflux transporter EmrE"/>
    <property type="match status" value="1"/>
</dbReference>
<feature type="compositionally biased region" description="Acidic residues" evidence="5">
    <location>
        <begin position="340"/>
        <end position="362"/>
    </location>
</feature>
<evidence type="ECO:0000256" key="4">
    <source>
        <dbReference type="ARBA" id="ARBA00023136"/>
    </source>
</evidence>
<dbReference type="PANTHER" id="PTHR12570">
    <property type="match status" value="1"/>
</dbReference>
<dbReference type="InterPro" id="IPR037185">
    <property type="entry name" value="EmrE-like"/>
</dbReference>
<dbReference type="OrthoDB" id="165382at2759"/>
<keyword evidence="8" id="KW-1185">Reference proteome</keyword>
<feature type="transmembrane region" description="Helical" evidence="6">
    <location>
        <begin position="109"/>
        <end position="129"/>
    </location>
</feature>
<feature type="region of interest" description="Disordered" evidence="5">
    <location>
        <begin position="438"/>
        <end position="469"/>
    </location>
</feature>
<dbReference type="AlphaFoldDB" id="A0A397G9A9"/>
<dbReference type="InterPro" id="IPR008521">
    <property type="entry name" value="Mg_trans_NIPA"/>
</dbReference>
<feature type="compositionally biased region" description="Low complexity" evidence="5">
    <location>
        <begin position="440"/>
        <end position="454"/>
    </location>
</feature>
<evidence type="ECO:0000256" key="1">
    <source>
        <dbReference type="ARBA" id="ARBA00004141"/>
    </source>
</evidence>
<dbReference type="Pfam" id="PF05653">
    <property type="entry name" value="Mg_trans_NIPA"/>
    <property type="match status" value="1"/>
</dbReference>
<dbReference type="GO" id="GO:0015095">
    <property type="term" value="F:magnesium ion transmembrane transporter activity"/>
    <property type="evidence" value="ECO:0007669"/>
    <property type="project" value="InterPro"/>
</dbReference>
<feature type="region of interest" description="Disordered" evidence="5">
    <location>
        <begin position="340"/>
        <end position="408"/>
    </location>
</feature>
<dbReference type="EMBL" id="PQFF01000566">
    <property type="protein sequence ID" value="RHZ44680.1"/>
    <property type="molecule type" value="Genomic_DNA"/>
</dbReference>
<accession>A0A397G9A9</accession>
<proteinExistence type="predicted"/>
<keyword evidence="3 6" id="KW-1133">Transmembrane helix</keyword>
<comment type="subcellular location">
    <subcellularLocation>
        <location evidence="1">Membrane</location>
        <topology evidence="1">Multi-pass membrane protein</topology>
    </subcellularLocation>
</comment>